<gene>
    <name evidence="2" type="ORF">VITFI_CDS3014</name>
</gene>
<keyword evidence="3" id="KW-1185">Reference proteome</keyword>
<evidence type="ECO:0000313" key="3">
    <source>
        <dbReference type="Proteomes" id="UP000199729"/>
    </source>
</evidence>
<keyword evidence="1" id="KW-1133">Transmembrane helix</keyword>
<sequence>MVMLVASQNLRDWVAFVINGCCMKIIIFLAVIFGLGGARACDISVGSPETLVDKVIYMPPQKNLDGYVYLSFNNKRQPPRFELYKASDCKSVSSGEVSASTIYKVLDAKKYSKHAVSAPQGEAISSDFSYVVQIRDMRSVGVFGGLSISVQADANKDYDVVQDLLDVFAFRKDYYPGLGARLESVANKVSLNNGHLRSAILRSINDKDAGGGRASRLVVAVPGLIDSISKVSSDVANDLKKSFAKDGDLSRVAPNFYSKLVDHKRLLTYRSELAAANSDSMVADAIKRYLSQGYDPEGLVGVAENRIKPYLHRLYVDEFRGASGSEDLLRGFISTHRRKDYDGLVPRAEGMIADLVKKRKLQEREEWVAVYRREFSAARTVNDWENFVNKYKADDPDKRLATAKVKLSQAWAREYVDDFAAIYTTADCDNFIKKFENYDPQRLIPQVRRMWKEAHERESINADNARRERDSAINSCLAQAGYCRDACDGRGSCMAACDNPCYHN</sequence>
<dbReference type="EMBL" id="CP022423">
    <property type="protein sequence ID" value="ASM78791.1"/>
    <property type="molecule type" value="Genomic_DNA"/>
</dbReference>
<keyword evidence="1" id="KW-0472">Membrane</keyword>
<keyword evidence="1" id="KW-0812">Transmembrane</keyword>
<dbReference type="KEGG" id="vff:VITFI_CDS3014"/>
<evidence type="ECO:0000256" key="1">
    <source>
        <dbReference type="SAM" id="Phobius"/>
    </source>
</evidence>
<protein>
    <submittedName>
        <fullName evidence="2">Uncharacterized protein</fullName>
    </submittedName>
</protein>
<organism evidence="2 3">
    <name type="scientific">Vitreoscilla filiformis</name>
    <dbReference type="NCBI Taxonomy" id="63"/>
    <lineage>
        <taxon>Bacteria</taxon>
        <taxon>Pseudomonadati</taxon>
        <taxon>Pseudomonadota</taxon>
        <taxon>Betaproteobacteria</taxon>
        <taxon>Neisseriales</taxon>
        <taxon>Neisseriaceae</taxon>
        <taxon>Vitreoscilla</taxon>
    </lineage>
</organism>
<reference evidence="2 3" key="1">
    <citation type="submission" date="2017-07" db="EMBL/GenBank/DDBJ databases">
        <title>Complete Genome Sequence of the cosmetic ferment Vitreoscilla filiformis (ATCC15551).</title>
        <authorList>
            <person name="Contreras S."/>
            <person name="Sagory-Zalkind P."/>
            <person name="Blanquart H."/>
            <person name="Iltis A."/>
            <person name="Morand S.C."/>
        </authorList>
    </citation>
    <scope>NUCLEOTIDE SEQUENCE [LARGE SCALE GENOMIC DNA]</scope>
    <source>
        <strain evidence="2 3">ATCC 15551</strain>
    </source>
</reference>
<proteinExistence type="predicted"/>
<accession>A0A221KIC8</accession>
<evidence type="ECO:0000313" key="2">
    <source>
        <dbReference type="EMBL" id="ASM78791.1"/>
    </source>
</evidence>
<dbReference type="AlphaFoldDB" id="A0A221KIC8"/>
<dbReference type="Proteomes" id="UP000199729">
    <property type="component" value="Chromosome"/>
</dbReference>
<feature type="transmembrane region" description="Helical" evidence="1">
    <location>
        <begin position="12"/>
        <end position="35"/>
    </location>
</feature>
<name>A0A221KIC8_VITFI</name>